<protein>
    <submittedName>
        <fullName evidence="2">Outer membrane lipoprotein carrier protein LolA</fullName>
    </submittedName>
</protein>
<dbReference type="Gene3D" id="2.50.20.10">
    <property type="entry name" value="Lipoprotein localisation LolA/LolB/LppX"/>
    <property type="match status" value="1"/>
</dbReference>
<reference evidence="2 3" key="1">
    <citation type="submission" date="2021-03" db="EMBL/GenBank/DDBJ databases">
        <title>Genomic and phenotypic characterization of Chloracidobacterium isolates provides evidence for multiple species.</title>
        <authorList>
            <person name="Saini M.K."/>
            <person name="Costas A.M.G."/>
            <person name="Tank M."/>
            <person name="Bryant D.A."/>
        </authorList>
    </citation>
    <scope>NUCLEOTIDE SEQUENCE [LARGE SCALE GENOMIC DNA]</scope>
    <source>
        <strain evidence="2 3">N</strain>
    </source>
</reference>
<keyword evidence="1" id="KW-0732">Signal</keyword>
<dbReference type="InterPro" id="IPR004564">
    <property type="entry name" value="OM_lipoprot_carrier_LolA-like"/>
</dbReference>
<dbReference type="InterPro" id="IPR029046">
    <property type="entry name" value="LolA/LolB/LppX"/>
</dbReference>
<dbReference type="RefSeq" id="WP_211423039.1">
    <property type="nucleotide sequence ID" value="NZ_CP072642.1"/>
</dbReference>
<evidence type="ECO:0000313" key="3">
    <source>
        <dbReference type="Proteomes" id="UP000677668"/>
    </source>
</evidence>
<proteinExistence type="predicted"/>
<name>A0ABX8B2E1_9BACT</name>
<dbReference type="PANTHER" id="PTHR35869">
    <property type="entry name" value="OUTER-MEMBRANE LIPOPROTEIN CARRIER PROTEIN"/>
    <property type="match status" value="1"/>
</dbReference>
<keyword evidence="2" id="KW-0449">Lipoprotein</keyword>
<evidence type="ECO:0000313" key="2">
    <source>
        <dbReference type="EMBL" id="QUV94772.1"/>
    </source>
</evidence>
<dbReference type="EMBL" id="CP072642">
    <property type="protein sequence ID" value="QUV94772.1"/>
    <property type="molecule type" value="Genomic_DNA"/>
</dbReference>
<gene>
    <name evidence="2" type="ORF">J8C05_04830</name>
</gene>
<dbReference type="Proteomes" id="UP000677668">
    <property type="component" value="Chromosome 1"/>
</dbReference>
<dbReference type="CDD" id="cd16325">
    <property type="entry name" value="LolA"/>
    <property type="match status" value="1"/>
</dbReference>
<organism evidence="2 3">
    <name type="scientific">Chloracidobacterium sp. N</name>
    <dbReference type="NCBI Taxonomy" id="2821540"/>
    <lineage>
        <taxon>Bacteria</taxon>
        <taxon>Pseudomonadati</taxon>
        <taxon>Acidobacteriota</taxon>
        <taxon>Terriglobia</taxon>
        <taxon>Terriglobales</taxon>
        <taxon>Acidobacteriaceae</taxon>
        <taxon>Chloracidobacterium</taxon>
        <taxon>Chloracidobacterium aggregatum</taxon>
    </lineage>
</organism>
<dbReference type="PANTHER" id="PTHR35869:SF1">
    <property type="entry name" value="OUTER-MEMBRANE LIPOPROTEIN CARRIER PROTEIN"/>
    <property type="match status" value="1"/>
</dbReference>
<evidence type="ECO:0000256" key="1">
    <source>
        <dbReference type="ARBA" id="ARBA00022729"/>
    </source>
</evidence>
<accession>A0ABX8B2E1</accession>
<dbReference type="SUPFAM" id="SSF89392">
    <property type="entry name" value="Prokaryotic lipoproteins and lipoprotein localization factors"/>
    <property type="match status" value="1"/>
</dbReference>
<dbReference type="Pfam" id="PF03548">
    <property type="entry name" value="LolA"/>
    <property type="match status" value="1"/>
</dbReference>
<sequence length="224" mass="25323">MQRRHFLLKSLVGFGWWLTAGPAGGHAASRPTPDAARLLEAVLRRYSRLNTLTAAFTQIHQGRQTLREQGTLALQRQGRMRWDYTAPNVKQFLCDGKHTYFYSAARQRYTVEPVRASRDPRTPFLFLLGDRRAARLFRQVELAAVPPVRPGYVVLRLTPRERIELVTAVLVECHPTTFELARISLISAAGEQDDFLLSEIVENPPLPDGFFTFTPPAGVQRATP</sequence>
<keyword evidence="3" id="KW-1185">Reference proteome</keyword>